<reference evidence="3" key="2">
    <citation type="submission" date="2019-10" db="EMBL/GenBank/DDBJ databases">
        <title>A de novo genome assembly of a pear dwarfing rootstock.</title>
        <authorList>
            <person name="Wang F."/>
            <person name="Wang J."/>
            <person name="Li S."/>
            <person name="Zhang Y."/>
            <person name="Fang M."/>
            <person name="Ma L."/>
            <person name="Zhao Y."/>
            <person name="Jiang S."/>
        </authorList>
    </citation>
    <scope>NUCLEOTIDE SEQUENCE [LARGE SCALE GENOMIC DNA]</scope>
</reference>
<comment type="caution">
    <text evidence="2">The sequence shown here is derived from an EMBL/GenBank/DDBJ whole genome shotgun (WGS) entry which is preliminary data.</text>
</comment>
<dbReference type="EMBL" id="SMOL01000231">
    <property type="protein sequence ID" value="KAB2621438.1"/>
    <property type="molecule type" value="Genomic_DNA"/>
</dbReference>
<reference evidence="2 3" key="3">
    <citation type="submission" date="2019-11" db="EMBL/GenBank/DDBJ databases">
        <title>A de novo genome assembly of a pear dwarfing rootstock.</title>
        <authorList>
            <person name="Wang F."/>
            <person name="Wang J."/>
            <person name="Li S."/>
            <person name="Zhang Y."/>
            <person name="Fang M."/>
            <person name="Ma L."/>
            <person name="Zhao Y."/>
            <person name="Jiang S."/>
        </authorList>
    </citation>
    <scope>NUCLEOTIDE SEQUENCE [LARGE SCALE GENOMIC DNA]</scope>
    <source>
        <strain evidence="2">S2</strain>
        <tissue evidence="2">Leaf</tissue>
    </source>
</reference>
<evidence type="ECO:0000313" key="3">
    <source>
        <dbReference type="Proteomes" id="UP000327157"/>
    </source>
</evidence>
<organism evidence="2 3">
    <name type="scientific">Pyrus ussuriensis x Pyrus communis</name>
    <dbReference type="NCBI Taxonomy" id="2448454"/>
    <lineage>
        <taxon>Eukaryota</taxon>
        <taxon>Viridiplantae</taxon>
        <taxon>Streptophyta</taxon>
        <taxon>Embryophyta</taxon>
        <taxon>Tracheophyta</taxon>
        <taxon>Spermatophyta</taxon>
        <taxon>Magnoliopsida</taxon>
        <taxon>eudicotyledons</taxon>
        <taxon>Gunneridae</taxon>
        <taxon>Pentapetalae</taxon>
        <taxon>rosids</taxon>
        <taxon>fabids</taxon>
        <taxon>Rosales</taxon>
        <taxon>Rosaceae</taxon>
        <taxon>Amygdaloideae</taxon>
        <taxon>Maleae</taxon>
        <taxon>Pyrus</taxon>
    </lineage>
</organism>
<feature type="compositionally biased region" description="Pro residues" evidence="1">
    <location>
        <begin position="54"/>
        <end position="66"/>
    </location>
</feature>
<evidence type="ECO:0000256" key="1">
    <source>
        <dbReference type="SAM" id="MobiDB-lite"/>
    </source>
</evidence>
<reference evidence="2 3" key="1">
    <citation type="submission" date="2019-09" db="EMBL/GenBank/DDBJ databases">
        <authorList>
            <person name="Ou C."/>
        </authorList>
    </citation>
    <scope>NUCLEOTIDE SEQUENCE [LARGE SCALE GENOMIC DNA]</scope>
    <source>
        <strain evidence="2">S2</strain>
        <tissue evidence="2">Leaf</tissue>
    </source>
</reference>
<name>A0A5N5H1I3_9ROSA</name>
<sequence>MSLSKSSKMLQFANYRMRVTIQDGRKLEFRNLPLSKATRRKTGTPSSSGRVHPPRQPAPLRWPVPI</sequence>
<gene>
    <name evidence="2" type="ORF">D8674_023620</name>
</gene>
<evidence type="ECO:0000313" key="2">
    <source>
        <dbReference type="EMBL" id="KAB2621438.1"/>
    </source>
</evidence>
<feature type="region of interest" description="Disordered" evidence="1">
    <location>
        <begin position="32"/>
        <end position="66"/>
    </location>
</feature>
<accession>A0A5N5H1I3</accession>
<dbReference type="AlphaFoldDB" id="A0A5N5H1I3"/>
<dbReference type="Proteomes" id="UP000327157">
    <property type="component" value="Chromosome 4"/>
</dbReference>
<proteinExistence type="predicted"/>
<protein>
    <submittedName>
        <fullName evidence="2">Uncharacterized protein</fullName>
    </submittedName>
</protein>
<keyword evidence="3" id="KW-1185">Reference proteome</keyword>